<accession>A0A9N9XW51</accession>
<evidence type="ECO:0000313" key="2">
    <source>
        <dbReference type="EMBL" id="CAG9981149.1"/>
    </source>
</evidence>
<reference evidence="3" key="1">
    <citation type="submission" date="2019-06" db="EMBL/GenBank/DDBJ databases">
        <authorList>
            <person name="Broberg M."/>
        </authorList>
    </citation>
    <scope>NUCLEOTIDE SEQUENCE [LARGE SCALE GENOMIC DNA]</scope>
</reference>
<gene>
    <name evidence="2" type="ORF">CBYS24578_00008143</name>
</gene>
<evidence type="ECO:0000313" key="3">
    <source>
        <dbReference type="Proteomes" id="UP000754883"/>
    </source>
</evidence>
<dbReference type="Proteomes" id="UP000754883">
    <property type="component" value="Unassembled WGS sequence"/>
</dbReference>
<feature type="transmembrane region" description="Helical" evidence="1">
    <location>
        <begin position="35"/>
        <end position="53"/>
    </location>
</feature>
<name>A0A9N9XW51_9HYPO</name>
<dbReference type="AlphaFoldDB" id="A0A9N9XW51"/>
<sequence length="167" mass="18778">MAKAFKFWLRELGLDSIIIFQPEAALFNKYMKTSYFEMVIVAVCRSIIIIHLLGLSHFITLGFAVGLSFCSGFLVLRIIQDGRKVPMSSLRVVVQAIDAAIAIPSLRPILREIIPRAQIFININLAHNNSAVSHIRHTVDVSQLTWITIFKSPEHSGMSLLNQLLSY</sequence>
<organism evidence="2 3">
    <name type="scientific">Clonostachys byssicola</name>
    <dbReference type="NCBI Taxonomy" id="160290"/>
    <lineage>
        <taxon>Eukaryota</taxon>
        <taxon>Fungi</taxon>
        <taxon>Dikarya</taxon>
        <taxon>Ascomycota</taxon>
        <taxon>Pezizomycotina</taxon>
        <taxon>Sordariomycetes</taxon>
        <taxon>Hypocreomycetidae</taxon>
        <taxon>Hypocreales</taxon>
        <taxon>Bionectriaceae</taxon>
        <taxon>Clonostachys</taxon>
    </lineage>
</organism>
<keyword evidence="1" id="KW-1133">Transmembrane helix</keyword>
<keyword evidence="1" id="KW-0472">Membrane</keyword>
<keyword evidence="1" id="KW-0812">Transmembrane</keyword>
<proteinExistence type="predicted"/>
<protein>
    <submittedName>
        <fullName evidence="2">Uncharacterized protein</fullName>
    </submittedName>
</protein>
<keyword evidence="3" id="KW-1185">Reference proteome</keyword>
<feature type="transmembrane region" description="Helical" evidence="1">
    <location>
        <begin position="59"/>
        <end position="79"/>
    </location>
</feature>
<dbReference type="EMBL" id="CABFNO020001323">
    <property type="protein sequence ID" value="CAG9981149.1"/>
    <property type="molecule type" value="Genomic_DNA"/>
</dbReference>
<reference evidence="2 3" key="2">
    <citation type="submission" date="2021-10" db="EMBL/GenBank/DDBJ databases">
        <authorList>
            <person name="Piombo E."/>
        </authorList>
    </citation>
    <scope>NUCLEOTIDE SEQUENCE [LARGE SCALE GENOMIC DNA]</scope>
</reference>
<evidence type="ECO:0000256" key="1">
    <source>
        <dbReference type="SAM" id="Phobius"/>
    </source>
</evidence>
<comment type="caution">
    <text evidence="2">The sequence shown here is derived from an EMBL/GenBank/DDBJ whole genome shotgun (WGS) entry which is preliminary data.</text>
</comment>